<evidence type="ECO:0000313" key="2">
    <source>
        <dbReference type="Proteomes" id="UP001237207"/>
    </source>
</evidence>
<protein>
    <submittedName>
        <fullName evidence="1">Uncharacterized protein</fullName>
    </submittedName>
</protein>
<dbReference type="Proteomes" id="UP001237207">
    <property type="component" value="Unassembled WGS sequence"/>
</dbReference>
<proteinExistence type="predicted"/>
<keyword evidence="2" id="KW-1185">Reference proteome</keyword>
<accession>A0AAJ1WJB3</accession>
<organism evidence="1 2">
    <name type="scientific">Oikeobacillus pervagus</name>
    <dbReference type="NCBI Taxonomy" id="1325931"/>
    <lineage>
        <taxon>Bacteria</taxon>
        <taxon>Bacillati</taxon>
        <taxon>Bacillota</taxon>
        <taxon>Bacilli</taxon>
        <taxon>Bacillales</taxon>
        <taxon>Bacillaceae</taxon>
        <taxon>Oikeobacillus</taxon>
    </lineage>
</organism>
<comment type="caution">
    <text evidence="1">The sequence shown here is derived from an EMBL/GenBank/DDBJ whole genome shotgun (WGS) entry which is preliminary data.</text>
</comment>
<reference evidence="1" key="1">
    <citation type="submission" date="2023-07" db="EMBL/GenBank/DDBJ databases">
        <title>Genomic Encyclopedia of Type Strains, Phase IV (KMG-IV): sequencing the most valuable type-strain genomes for metagenomic binning, comparative biology and taxonomic classification.</title>
        <authorList>
            <person name="Goeker M."/>
        </authorList>
    </citation>
    <scope>NUCLEOTIDE SEQUENCE</scope>
    <source>
        <strain evidence="1">DSM 23947</strain>
    </source>
</reference>
<name>A0AAJ1WJB3_9BACI</name>
<dbReference type="EMBL" id="JAUSUC010000021">
    <property type="protein sequence ID" value="MDQ0215505.1"/>
    <property type="molecule type" value="Genomic_DNA"/>
</dbReference>
<dbReference type="AlphaFoldDB" id="A0AAJ1WJB3"/>
<evidence type="ECO:0000313" key="1">
    <source>
        <dbReference type="EMBL" id="MDQ0215505.1"/>
    </source>
</evidence>
<sequence>MMVELFKLRLCKKPMSIKRSLEWMPPRLRGQDREGKGNPVNAKAPRRLACSGNRQPSLIGPKCKIKNEKNCLQIKFFWLYLPHKVKNSKEVEQNEQISHAQYTPYNSIF</sequence>
<gene>
    <name evidence="1" type="ORF">J2S13_001923</name>
</gene>